<dbReference type="AlphaFoldDB" id="A0A1Y3KHC8"/>
<name>A0A1Y3KHC8_PSEPU</name>
<reference evidence="2 3" key="1">
    <citation type="submission" date="2017-05" db="EMBL/GenBank/DDBJ databases">
        <title>Whole genome sequence of Pseudomonas putida isolate 1312 commercialized as a biostimulant.</title>
        <authorList>
            <person name="Crovadore J."/>
            <person name="Blanc P."/>
            <person name="Chablais R."/>
            <person name="Cochard B."/>
            <person name="Grizard D."/>
            <person name="Lefort F."/>
        </authorList>
    </citation>
    <scope>NUCLEOTIDE SEQUENCE [LARGE SCALE GENOMIC DNA]</scope>
    <source>
        <strain evidence="2 3">1312</strain>
    </source>
</reference>
<dbReference type="Proteomes" id="UP000196082">
    <property type="component" value="Unassembled WGS sequence"/>
</dbReference>
<keyword evidence="1" id="KW-1133">Transmembrane helix</keyword>
<feature type="transmembrane region" description="Helical" evidence="1">
    <location>
        <begin position="88"/>
        <end position="109"/>
    </location>
</feature>
<evidence type="ECO:0000256" key="1">
    <source>
        <dbReference type="SAM" id="Phobius"/>
    </source>
</evidence>
<comment type="caution">
    <text evidence="2">The sequence shown here is derived from an EMBL/GenBank/DDBJ whole genome shotgun (WGS) entry which is preliminary data.</text>
</comment>
<gene>
    <name evidence="2" type="ORF">B8W72_30035</name>
</gene>
<proteinExistence type="predicted"/>
<accession>A0A1Y3KHC8</accession>
<dbReference type="RefSeq" id="WP_086979384.1">
    <property type="nucleotide sequence ID" value="NZ_NFSB01000091.1"/>
</dbReference>
<dbReference type="EMBL" id="NFSB01000091">
    <property type="protein sequence ID" value="OUM22682.1"/>
    <property type="molecule type" value="Genomic_DNA"/>
</dbReference>
<sequence length="343" mass="38239">MPELLLLVATILGPALAVYWLVMRYCGDGHDFRSTALSVFELHTEHGLIEQGLLWLAIGIPLSLGLAFGGWAWSGYEVSLTAAGYKTFFEISLLPLAIMSISLPLAGLVSRIHSTQQAANQIILSRTKNNLDAYYAHRKALFEYFKEFDDLVYFGKFKFPYKVHPVLHKRFFLGSPEGGTPVMNEETFNRVERFITGASRSLLKVLEGTCADPLTFYLDAGKEIYFAAETLHISTIHREMRERGVYVRHSRGDGAPTFGTSTLATLAALRFCKNFYDNLCDFSGRSRMTLGSELEDVFQKTEFWLNKGKFIEALHEGPIAELVASGRASLGDNHPSLQSSTAS</sequence>
<keyword evidence="1" id="KW-0812">Transmembrane</keyword>
<evidence type="ECO:0000313" key="2">
    <source>
        <dbReference type="EMBL" id="OUM22682.1"/>
    </source>
</evidence>
<protein>
    <submittedName>
        <fullName evidence="2">Uncharacterized protein</fullName>
    </submittedName>
</protein>
<keyword evidence="1" id="KW-0472">Membrane</keyword>
<evidence type="ECO:0000313" key="3">
    <source>
        <dbReference type="Proteomes" id="UP000196082"/>
    </source>
</evidence>
<feature type="transmembrane region" description="Helical" evidence="1">
    <location>
        <begin position="53"/>
        <end position="76"/>
    </location>
</feature>
<organism evidence="2 3">
    <name type="scientific">Pseudomonas putida</name>
    <name type="common">Arthrobacter siderocapsulatus</name>
    <dbReference type="NCBI Taxonomy" id="303"/>
    <lineage>
        <taxon>Bacteria</taxon>
        <taxon>Pseudomonadati</taxon>
        <taxon>Pseudomonadota</taxon>
        <taxon>Gammaproteobacteria</taxon>
        <taxon>Pseudomonadales</taxon>
        <taxon>Pseudomonadaceae</taxon>
        <taxon>Pseudomonas</taxon>
    </lineage>
</organism>